<organism evidence="1 2">
    <name type="scientific">Halomonas rhizosphaerae</name>
    <dbReference type="NCBI Taxonomy" id="3043296"/>
    <lineage>
        <taxon>Bacteria</taxon>
        <taxon>Pseudomonadati</taxon>
        <taxon>Pseudomonadota</taxon>
        <taxon>Gammaproteobacteria</taxon>
        <taxon>Oceanospirillales</taxon>
        <taxon>Halomonadaceae</taxon>
        <taxon>Halomonas</taxon>
    </lineage>
</organism>
<accession>A0ABT6V0T1</accession>
<gene>
    <name evidence="1" type="ORF">QLQ83_12115</name>
</gene>
<sequence>MKKILFFFAVIYGLVPPETYGDFVACNKADKDIYISKVQREVRNYAQVWSSVGWLKIEKDSCLPVNDGPGVEFVGFMSVIFQDNNGEAEVFLPKKNSDSDRITIDERFYCIKGVAFRREESSLKLHQECPEGWYPQLFNIYIHVPRNLSFTLDING</sequence>
<proteinExistence type="predicted"/>
<protein>
    <recommendedName>
        <fullName evidence="3">DUF1036 domain-containing protein</fullName>
    </recommendedName>
</protein>
<dbReference type="EMBL" id="JASCQP010000027">
    <property type="protein sequence ID" value="MDI5891841.1"/>
    <property type="molecule type" value="Genomic_DNA"/>
</dbReference>
<dbReference type="Proteomes" id="UP001225957">
    <property type="component" value="Unassembled WGS sequence"/>
</dbReference>
<name>A0ABT6V0T1_9GAMM</name>
<reference evidence="1 2" key="1">
    <citation type="submission" date="2023-04" db="EMBL/GenBank/DDBJ databases">
        <title>Halomonas strains isolated from rhizosphere soil.</title>
        <authorList>
            <person name="Xu L."/>
            <person name="Sun J.-Q."/>
        </authorList>
    </citation>
    <scope>NUCLEOTIDE SEQUENCE [LARGE SCALE GENOMIC DNA]</scope>
    <source>
        <strain evidence="1 2">LR5S20</strain>
    </source>
</reference>
<evidence type="ECO:0000313" key="2">
    <source>
        <dbReference type="Proteomes" id="UP001225957"/>
    </source>
</evidence>
<keyword evidence="2" id="KW-1185">Reference proteome</keyword>
<evidence type="ECO:0000313" key="1">
    <source>
        <dbReference type="EMBL" id="MDI5891841.1"/>
    </source>
</evidence>
<evidence type="ECO:0008006" key="3">
    <source>
        <dbReference type="Google" id="ProtNLM"/>
    </source>
</evidence>
<dbReference type="RefSeq" id="WP_282735778.1">
    <property type="nucleotide sequence ID" value="NZ_JASCQP010000027.1"/>
</dbReference>
<comment type="caution">
    <text evidence="1">The sequence shown here is derived from an EMBL/GenBank/DDBJ whole genome shotgun (WGS) entry which is preliminary data.</text>
</comment>